<dbReference type="GO" id="GO:0008897">
    <property type="term" value="F:holo-[acyl-carrier-protein] synthase activity"/>
    <property type="evidence" value="ECO:0007669"/>
    <property type="project" value="InterPro"/>
</dbReference>
<dbReference type="PANTHER" id="PTHR12215">
    <property type="entry name" value="PHOSPHOPANTETHEINE TRANSFERASE"/>
    <property type="match status" value="1"/>
</dbReference>
<evidence type="ECO:0000313" key="5">
    <source>
        <dbReference type="Proteomes" id="UP000242444"/>
    </source>
</evidence>
<dbReference type="InParanoid" id="A0A263CWY7"/>
<dbReference type="Proteomes" id="UP000242444">
    <property type="component" value="Unassembled WGS sequence"/>
</dbReference>
<evidence type="ECO:0000313" key="4">
    <source>
        <dbReference type="EMBL" id="OZM70653.1"/>
    </source>
</evidence>
<comment type="similarity">
    <text evidence="1">Belongs to the P-Pant transferase superfamily. Gsp/Sfp/HetI/AcpT family.</text>
</comment>
<evidence type="ECO:0000256" key="2">
    <source>
        <dbReference type="ARBA" id="ARBA00022679"/>
    </source>
</evidence>
<evidence type="ECO:0000256" key="1">
    <source>
        <dbReference type="ARBA" id="ARBA00010990"/>
    </source>
</evidence>
<keyword evidence="2 4" id="KW-0808">Transferase</keyword>
<sequence length="183" mass="19192">MLAKRVAGERLGLAPEAVRFDATCTDCGAPHGPPRIPGAPLALSISHSGERVGVAVTGGEPVGLDVESTARRIDASLIGYALGETERAELDALPPNERGDGFFAYWTAKEAAMKATGRGLRIPLRSLTMSAPGEPPRLLASTDPALPSNAIRLARLGPGAEYRGTVAVLTSDVLDVTERWWAP</sequence>
<dbReference type="SUPFAM" id="SSF56214">
    <property type="entry name" value="4'-phosphopantetheinyl transferase"/>
    <property type="match status" value="1"/>
</dbReference>
<name>A0A263CWY7_9PSEU</name>
<dbReference type="InterPro" id="IPR008278">
    <property type="entry name" value="4-PPantetheinyl_Trfase_dom"/>
</dbReference>
<dbReference type="GO" id="GO:0019878">
    <property type="term" value="P:lysine biosynthetic process via aminoadipic acid"/>
    <property type="evidence" value="ECO:0007669"/>
    <property type="project" value="TreeGrafter"/>
</dbReference>
<dbReference type="Pfam" id="PF01648">
    <property type="entry name" value="ACPS"/>
    <property type="match status" value="1"/>
</dbReference>
<reference evidence="4 5" key="1">
    <citation type="submission" date="2017-07" db="EMBL/GenBank/DDBJ databases">
        <title>Amycolatopsis antarcticus sp. nov., isolated from the surface of an Antarcticus brown macroalga.</title>
        <authorList>
            <person name="Wang J."/>
            <person name="Leiva S."/>
            <person name="Huang J."/>
            <person name="Huang Y."/>
        </authorList>
    </citation>
    <scope>NUCLEOTIDE SEQUENCE [LARGE SCALE GENOMIC DNA]</scope>
    <source>
        <strain evidence="4 5">AU-G6</strain>
    </source>
</reference>
<organism evidence="4 5">
    <name type="scientific">Amycolatopsis antarctica</name>
    <dbReference type="NCBI Taxonomy" id="1854586"/>
    <lineage>
        <taxon>Bacteria</taxon>
        <taxon>Bacillati</taxon>
        <taxon>Actinomycetota</taxon>
        <taxon>Actinomycetes</taxon>
        <taxon>Pseudonocardiales</taxon>
        <taxon>Pseudonocardiaceae</taxon>
        <taxon>Amycolatopsis</taxon>
    </lineage>
</organism>
<protein>
    <submittedName>
        <fullName evidence="4">4'-phosphopantetheinyl transferase</fullName>
    </submittedName>
</protein>
<dbReference type="AlphaFoldDB" id="A0A263CWY7"/>
<evidence type="ECO:0000259" key="3">
    <source>
        <dbReference type="Pfam" id="PF01648"/>
    </source>
</evidence>
<proteinExistence type="inferred from homology"/>
<dbReference type="Gene3D" id="3.90.470.20">
    <property type="entry name" value="4'-phosphopantetheinyl transferase domain"/>
    <property type="match status" value="1"/>
</dbReference>
<dbReference type="InterPro" id="IPR037143">
    <property type="entry name" value="4-PPantetheinyl_Trfase_dom_sf"/>
</dbReference>
<dbReference type="GO" id="GO:0000287">
    <property type="term" value="F:magnesium ion binding"/>
    <property type="evidence" value="ECO:0007669"/>
    <property type="project" value="InterPro"/>
</dbReference>
<comment type="caution">
    <text evidence="4">The sequence shown here is derived from an EMBL/GenBank/DDBJ whole genome shotgun (WGS) entry which is preliminary data.</text>
</comment>
<dbReference type="InterPro" id="IPR050559">
    <property type="entry name" value="P-Pant_transferase_sf"/>
</dbReference>
<keyword evidence="5" id="KW-1185">Reference proteome</keyword>
<dbReference type="GO" id="GO:0005829">
    <property type="term" value="C:cytosol"/>
    <property type="evidence" value="ECO:0007669"/>
    <property type="project" value="TreeGrafter"/>
</dbReference>
<dbReference type="OrthoDB" id="190168at2"/>
<accession>A0A263CWY7</accession>
<gene>
    <name evidence="4" type="ORF">CFN78_24725</name>
</gene>
<dbReference type="EMBL" id="NKYE01000019">
    <property type="protein sequence ID" value="OZM70653.1"/>
    <property type="molecule type" value="Genomic_DNA"/>
</dbReference>
<dbReference type="PANTHER" id="PTHR12215:SF10">
    <property type="entry name" value="L-AMINOADIPATE-SEMIALDEHYDE DEHYDROGENASE-PHOSPHOPANTETHEINYL TRANSFERASE"/>
    <property type="match status" value="1"/>
</dbReference>
<feature type="domain" description="4'-phosphopantetheinyl transferase" evidence="3">
    <location>
        <begin position="61"/>
        <end position="132"/>
    </location>
</feature>